<evidence type="ECO:0000313" key="3">
    <source>
        <dbReference type="Proteomes" id="UP000285569"/>
    </source>
</evidence>
<dbReference type="Proteomes" id="UP000285569">
    <property type="component" value="Unassembled WGS sequence"/>
</dbReference>
<name>A0ABX9LZ13_9LEPT</name>
<sequence>MKSAFLRINARTIQGLSIIASIFFFDCVRAPDKPEAAYSVLQQWTKSNSDTSTSQQEEQSDPCIPTNPTWNPGVLIHSGQTQCWSGAGMLLLPCPGNGHDADFVNVPNPRAFVGPTQNCQYPNDYTTLDTIHGLVWKACAQGQSGADCSTGVPISISWNDAKAGLPGSCSELNASNDGKGYAGRTSWRIPSIRELASLVHYQNAPAIDTIEFPNTASAVFYLSDTVYNPGPTNIIGANFLTANPLLTQAKITNGWLRCVSGASIPAFALTDNGNGTITDNNSGLLWEKCAKGLTGATCTIGTADLSLDWNGARGYCDTLNFAGHTDWRLPNVNELISILDFSAPVAPRIPAVFSNTPVGWLFWTSTTANNPLLPKDRSMSVFFDSLSTSFLDKSSGGYIRCVTNAP</sequence>
<evidence type="ECO:0000259" key="1">
    <source>
        <dbReference type="Pfam" id="PF07603"/>
    </source>
</evidence>
<dbReference type="PANTHER" id="PTHR35812">
    <property type="entry name" value="LIPOPROTEIN"/>
    <property type="match status" value="1"/>
</dbReference>
<organism evidence="2 3">
    <name type="scientific">Leptospira yasudae</name>
    <dbReference type="NCBI Taxonomy" id="2202201"/>
    <lineage>
        <taxon>Bacteria</taxon>
        <taxon>Pseudomonadati</taxon>
        <taxon>Spirochaetota</taxon>
        <taxon>Spirochaetia</taxon>
        <taxon>Leptospirales</taxon>
        <taxon>Leptospiraceae</taxon>
        <taxon>Leptospira</taxon>
    </lineage>
</organism>
<accession>A0ABX9LZ13</accession>
<reference evidence="3" key="1">
    <citation type="submission" date="2018-05" db="EMBL/GenBank/DDBJ databases">
        <title>Leptospira yasudae sp. nov. and Leptospira stimsonii sp. nov., two pathogenic species of the genus Leptospira isolated from environmental sources.</title>
        <authorList>
            <person name="Casanovas-Massana A."/>
            <person name="Hamond C."/>
            <person name="Santos L.A."/>
            <person name="Hacker K.P."/>
            <person name="Balassiano I."/>
            <person name="Medeiros M.A."/>
            <person name="Reis M.G."/>
            <person name="Ko A.I."/>
            <person name="Wunder E.A."/>
        </authorList>
    </citation>
    <scope>NUCLEOTIDE SEQUENCE [LARGE SCALE GENOMIC DNA]</scope>
    <source>
        <strain evidence="3">B21</strain>
    </source>
</reference>
<dbReference type="Pfam" id="PF07603">
    <property type="entry name" value="Lcl_C"/>
    <property type="match status" value="2"/>
</dbReference>
<evidence type="ECO:0000313" key="2">
    <source>
        <dbReference type="EMBL" id="RHX77879.1"/>
    </source>
</evidence>
<dbReference type="RefSeq" id="WP_118957592.1">
    <property type="nucleotide sequence ID" value="NZ_QHCR01000010.1"/>
</dbReference>
<dbReference type="EMBL" id="QHCR01000010">
    <property type="protein sequence ID" value="RHX77879.1"/>
    <property type="molecule type" value="Genomic_DNA"/>
</dbReference>
<protein>
    <recommendedName>
        <fullName evidence="1">Lcl C-terminal domain-containing protein</fullName>
    </recommendedName>
</protein>
<dbReference type="InterPro" id="IPR011460">
    <property type="entry name" value="Lcl_C"/>
</dbReference>
<dbReference type="PANTHER" id="PTHR35812:SF1">
    <property type="entry name" value="LIPOPROTEIN"/>
    <property type="match status" value="1"/>
</dbReference>
<gene>
    <name evidence="2" type="ORF">DLM77_18865</name>
</gene>
<reference evidence="2 3" key="2">
    <citation type="journal article" date="2020" name="Int. J. Syst. Evol. Microbiol.">
        <title>Leptospira yasudae sp. nov. and Leptospira stimsonii sp. nov., two new species of the pathogenic group isolated from environmental sources.</title>
        <authorList>
            <person name="Casanovas-Massana A."/>
            <person name="Hamond C."/>
            <person name="Santos L.A."/>
            <person name="de Oliveira D."/>
            <person name="Hacker K.P."/>
            <person name="Balassiano I."/>
            <person name="Costa F."/>
            <person name="Medeiros M.A."/>
            <person name="Reis M.G."/>
            <person name="Ko A.I."/>
            <person name="Wunder E.A."/>
        </authorList>
    </citation>
    <scope>NUCLEOTIDE SEQUENCE [LARGE SCALE GENOMIC DNA]</scope>
    <source>
        <strain evidence="2 3">B21</strain>
    </source>
</reference>
<keyword evidence="3" id="KW-1185">Reference proteome</keyword>
<feature type="domain" description="Lcl C-terminal" evidence="1">
    <location>
        <begin position="126"/>
        <end position="259"/>
    </location>
</feature>
<comment type="caution">
    <text evidence="2">The sequence shown here is derived from an EMBL/GenBank/DDBJ whole genome shotgun (WGS) entry which is preliminary data.</text>
</comment>
<proteinExistence type="predicted"/>
<feature type="domain" description="Lcl C-terminal" evidence="1">
    <location>
        <begin position="275"/>
        <end position="402"/>
    </location>
</feature>